<proteinExistence type="predicted"/>
<protein>
    <recommendedName>
        <fullName evidence="3">Helix-turn-helix domain-containing protein</fullName>
    </recommendedName>
</protein>
<evidence type="ECO:0000313" key="2">
    <source>
        <dbReference type="Proteomes" id="UP001523565"/>
    </source>
</evidence>
<comment type="caution">
    <text evidence="1">The sequence shown here is derived from an EMBL/GenBank/DDBJ whole genome shotgun (WGS) entry which is preliminary data.</text>
</comment>
<organism evidence="1 2">
    <name type="scientific">Ohessyouella blattaphilus</name>
    <dbReference type="NCBI Taxonomy" id="2949333"/>
    <lineage>
        <taxon>Bacteria</taxon>
        <taxon>Bacillati</taxon>
        <taxon>Bacillota</taxon>
        <taxon>Clostridia</taxon>
        <taxon>Lachnospirales</taxon>
        <taxon>Lachnospiraceae</taxon>
        <taxon>Ohessyouella</taxon>
    </lineage>
</organism>
<gene>
    <name evidence="1" type="ORF">NK118_04440</name>
</gene>
<dbReference type="Proteomes" id="UP001523565">
    <property type="component" value="Unassembled WGS sequence"/>
</dbReference>
<reference evidence="1 2" key="1">
    <citation type="journal article" date="2022" name="Genome Biol. Evol.">
        <title>Host diet, physiology and behaviors set the stage for Lachnospiraceae cladogenesis.</title>
        <authorList>
            <person name="Vera-Ponce De Leon A."/>
            <person name="Schneider M."/>
            <person name="Jahnes B.C."/>
            <person name="Sadowski V."/>
            <person name="Camuy-Velez L.A."/>
            <person name="Duan J."/>
            <person name="Sabree Z.L."/>
        </authorList>
    </citation>
    <scope>NUCLEOTIDE SEQUENCE [LARGE SCALE GENOMIC DNA]</scope>
    <source>
        <strain evidence="1 2">PAL227</strain>
    </source>
</reference>
<name>A0ABT1EIA5_9FIRM</name>
<sequence>MKKTSIREITDETVTVTMEEFINLIGAGRYTAHKIVDQAEAKIYIGRRVLVNMERVKRYLNEISE</sequence>
<keyword evidence="2" id="KW-1185">Reference proteome</keyword>
<evidence type="ECO:0008006" key="3">
    <source>
        <dbReference type="Google" id="ProtNLM"/>
    </source>
</evidence>
<accession>A0ABT1EIA5</accession>
<dbReference type="EMBL" id="JAMZFV010000004">
    <property type="protein sequence ID" value="MCP1109497.1"/>
    <property type="molecule type" value="Genomic_DNA"/>
</dbReference>
<evidence type="ECO:0000313" key="1">
    <source>
        <dbReference type="EMBL" id="MCP1109497.1"/>
    </source>
</evidence>
<dbReference type="RefSeq" id="WP_262068404.1">
    <property type="nucleotide sequence ID" value="NZ_JAMXOC010000004.1"/>
</dbReference>